<feature type="region of interest" description="Disordered" evidence="1">
    <location>
        <begin position="25"/>
        <end position="49"/>
    </location>
</feature>
<dbReference type="Proteomes" id="UP000027178">
    <property type="component" value="Unassembled WGS sequence"/>
</dbReference>
<comment type="caution">
    <text evidence="2">The sequence shown here is derived from an EMBL/GenBank/DDBJ whole genome shotgun (WGS) entry which is preliminary data.</text>
</comment>
<dbReference type="HOGENOM" id="CLU_3136701_0_0_11"/>
<accession>A0A066YIA1</accession>
<evidence type="ECO:0000313" key="2">
    <source>
        <dbReference type="EMBL" id="KDN81183.1"/>
    </source>
</evidence>
<keyword evidence="3" id="KW-1185">Reference proteome</keyword>
<dbReference type="AlphaFoldDB" id="A0A066YIA1"/>
<proteinExistence type="predicted"/>
<gene>
    <name evidence="2" type="ORF">KCH_70620</name>
</gene>
<evidence type="ECO:0000313" key="3">
    <source>
        <dbReference type="Proteomes" id="UP000027178"/>
    </source>
</evidence>
<protein>
    <submittedName>
        <fullName evidence="2">Uncharacterized protein</fullName>
    </submittedName>
</protein>
<dbReference type="PATRIC" id="fig|1348663.4.peg.6832"/>
<dbReference type="EMBL" id="JNBY01000150">
    <property type="protein sequence ID" value="KDN81183.1"/>
    <property type="molecule type" value="Genomic_DNA"/>
</dbReference>
<organism evidence="2 3">
    <name type="scientific">Kitasatospora cheerisanensis KCTC 2395</name>
    <dbReference type="NCBI Taxonomy" id="1348663"/>
    <lineage>
        <taxon>Bacteria</taxon>
        <taxon>Bacillati</taxon>
        <taxon>Actinomycetota</taxon>
        <taxon>Actinomycetes</taxon>
        <taxon>Kitasatosporales</taxon>
        <taxon>Streptomycetaceae</taxon>
        <taxon>Kitasatospora</taxon>
    </lineage>
</organism>
<reference evidence="2 3" key="1">
    <citation type="submission" date="2014-05" db="EMBL/GenBank/DDBJ databases">
        <title>Draft Genome Sequence of Kitasatospora cheerisanensis KCTC 2395.</title>
        <authorList>
            <person name="Nam D.H."/>
        </authorList>
    </citation>
    <scope>NUCLEOTIDE SEQUENCE [LARGE SCALE GENOMIC DNA]</scope>
    <source>
        <strain evidence="2 3">KCTC 2395</strain>
    </source>
</reference>
<name>A0A066YIA1_9ACTN</name>
<evidence type="ECO:0000256" key="1">
    <source>
        <dbReference type="SAM" id="MobiDB-lite"/>
    </source>
</evidence>
<sequence>MRDGGPGGEGFSWFDTFVVCEFAPPGNVGTDPQDPAKGYRENVLPPVAG</sequence>